<protein>
    <submittedName>
        <fullName evidence="2">Uncharacterized protein</fullName>
    </submittedName>
</protein>
<name>A0A9P8PTJ1_9ASCO</name>
<organism evidence="2 3">
    <name type="scientific">Ogataea polymorpha</name>
    <dbReference type="NCBI Taxonomy" id="460523"/>
    <lineage>
        <taxon>Eukaryota</taxon>
        <taxon>Fungi</taxon>
        <taxon>Dikarya</taxon>
        <taxon>Ascomycota</taxon>
        <taxon>Saccharomycotina</taxon>
        <taxon>Pichiomycetes</taxon>
        <taxon>Pichiales</taxon>
        <taxon>Pichiaceae</taxon>
        <taxon>Ogataea</taxon>
    </lineage>
</organism>
<dbReference type="Proteomes" id="UP000788993">
    <property type="component" value="Unassembled WGS sequence"/>
</dbReference>
<gene>
    <name evidence="2" type="ORF">OGATHE_000738</name>
</gene>
<dbReference type="AlphaFoldDB" id="A0A9P8PTJ1"/>
<reference evidence="2" key="2">
    <citation type="submission" date="2021-01" db="EMBL/GenBank/DDBJ databases">
        <authorList>
            <person name="Schikora-Tamarit M.A."/>
        </authorList>
    </citation>
    <scope>NUCLEOTIDE SEQUENCE</scope>
    <source>
        <strain evidence="2">NCAIM Y.01608</strain>
    </source>
</reference>
<evidence type="ECO:0000256" key="1">
    <source>
        <dbReference type="SAM" id="MobiDB-lite"/>
    </source>
</evidence>
<feature type="region of interest" description="Disordered" evidence="1">
    <location>
        <begin position="1"/>
        <end position="25"/>
    </location>
</feature>
<evidence type="ECO:0000313" key="3">
    <source>
        <dbReference type="Proteomes" id="UP000788993"/>
    </source>
</evidence>
<sequence>MTKLKISSGGMANLRLPKPSRSGRPGCEPTLTSYFLASLTILAMMLKSPAWNPHAMLATSINGISSSSGPIFHFPKPSPMSQTISYLSMYLLFTSGDPERASEHQKEKDKEDSQTYTVVSFAFHHGVFFLFFGEDNLCEVFPTQNVRQALLFVEFRVVDLFDLGLPFIPVEVCWLQVGEQRHKHDWDKDGGCVTSSQSPIKRAAGDKCKGREFLPEKRADHRNNADIDNNTGGSGDERHVEVGLAKSNSQSNSHGTENNDTQVRDQDKSFAVCFWIDVRLVNVVREQ</sequence>
<reference evidence="2" key="1">
    <citation type="journal article" date="2021" name="Open Biol.">
        <title>Shared evolutionary footprints suggest mitochondrial oxidative damage underlies multiple complex I losses in fungi.</title>
        <authorList>
            <person name="Schikora-Tamarit M.A."/>
            <person name="Marcet-Houben M."/>
            <person name="Nosek J."/>
            <person name="Gabaldon T."/>
        </authorList>
    </citation>
    <scope>NUCLEOTIDE SEQUENCE</scope>
    <source>
        <strain evidence="2">NCAIM Y.01608</strain>
    </source>
</reference>
<dbReference type="EMBL" id="JAEUBD010000095">
    <property type="protein sequence ID" value="KAH3678083.1"/>
    <property type="molecule type" value="Genomic_DNA"/>
</dbReference>
<evidence type="ECO:0000313" key="2">
    <source>
        <dbReference type="EMBL" id="KAH3678083.1"/>
    </source>
</evidence>
<feature type="region of interest" description="Disordered" evidence="1">
    <location>
        <begin position="219"/>
        <end position="238"/>
    </location>
</feature>
<keyword evidence="3" id="KW-1185">Reference proteome</keyword>
<proteinExistence type="predicted"/>
<accession>A0A9P8PTJ1</accession>
<comment type="caution">
    <text evidence="2">The sequence shown here is derived from an EMBL/GenBank/DDBJ whole genome shotgun (WGS) entry which is preliminary data.</text>
</comment>